<evidence type="ECO:0000313" key="5">
    <source>
        <dbReference type="Proteomes" id="UP000694844"/>
    </source>
</evidence>
<accession>A0A8B8BGA4</accession>
<dbReference type="Proteomes" id="UP000694844">
    <property type="component" value="Chromosome 1"/>
</dbReference>
<keyword evidence="3" id="KW-0812">Transmembrane</keyword>
<evidence type="ECO:0000256" key="1">
    <source>
        <dbReference type="PROSITE-ProRule" id="PRU00206"/>
    </source>
</evidence>
<name>A0A8B8BGA4_CRAVI</name>
<dbReference type="PROSITE" id="PS50050">
    <property type="entry name" value="TNFR_NGFR_2"/>
    <property type="match status" value="1"/>
</dbReference>
<comment type="caution">
    <text evidence="1">Lacks conserved residue(s) required for the propagation of feature annotation.</text>
</comment>
<dbReference type="Pfam" id="PF00020">
    <property type="entry name" value="TNFR_c6"/>
    <property type="match status" value="1"/>
</dbReference>
<feature type="transmembrane region" description="Helical" evidence="3">
    <location>
        <begin position="81"/>
        <end position="105"/>
    </location>
</feature>
<dbReference type="KEGG" id="cvn:111109873"/>
<dbReference type="RefSeq" id="XP_022301839.1">
    <property type="nucleotide sequence ID" value="XM_022446131.1"/>
</dbReference>
<reference evidence="6 7" key="2">
    <citation type="submission" date="2025-04" db="UniProtKB">
        <authorList>
            <consortium name="RefSeq"/>
        </authorList>
    </citation>
    <scope>IDENTIFICATION</scope>
    <source>
        <tissue evidence="6 7">Whole sample</tissue>
    </source>
</reference>
<evidence type="ECO:0000256" key="3">
    <source>
        <dbReference type="SAM" id="Phobius"/>
    </source>
</evidence>
<dbReference type="GeneID" id="111109873"/>
<keyword evidence="3" id="KW-1133">Transmembrane helix</keyword>
<evidence type="ECO:0000259" key="4">
    <source>
        <dbReference type="PROSITE" id="PS50050"/>
    </source>
</evidence>
<evidence type="ECO:0000313" key="6">
    <source>
        <dbReference type="RefSeq" id="XP_022301839.1"/>
    </source>
</evidence>
<dbReference type="InterPro" id="IPR001368">
    <property type="entry name" value="TNFR/NGFR_Cys_rich_reg"/>
</dbReference>
<feature type="domain" description="TNFR-Cys" evidence="4">
    <location>
        <begin position="1"/>
        <end position="39"/>
    </location>
</feature>
<proteinExistence type="predicted"/>
<evidence type="ECO:0000313" key="7">
    <source>
        <dbReference type="RefSeq" id="XP_022301847.1"/>
    </source>
</evidence>
<keyword evidence="1" id="KW-1015">Disulfide bond</keyword>
<sequence length="194" mass="21998">MCTVNEYYNLDLESCLPCSKCADGDTVMVKCSYFEDTVCKKDFWQGFVLLSEPLPTSPYIPRGLGPRTVEVLPEDWTSGPAVSMAMSAFGLSLCVAVIIILGCICKKSWSQKKEKIIYLTREYVGYRDPEEEEEPRYQPLPSRGPTEKNTPFSSSSSIHASDCMLNMPNTHIYVNMLDYLDSDYCTIDDDFEER</sequence>
<dbReference type="AlphaFoldDB" id="A0A8B8BGA4"/>
<feature type="repeat" description="TNFR-Cys" evidence="1">
    <location>
        <begin position="1"/>
        <end position="39"/>
    </location>
</feature>
<evidence type="ECO:0000256" key="2">
    <source>
        <dbReference type="SAM" id="MobiDB-lite"/>
    </source>
</evidence>
<keyword evidence="5" id="KW-1185">Reference proteome</keyword>
<gene>
    <name evidence="6 7" type="primary">LOC111109873</name>
</gene>
<dbReference type="Gene3D" id="2.10.50.10">
    <property type="entry name" value="Tumor Necrosis Factor Receptor, subunit A, domain 2"/>
    <property type="match status" value="1"/>
</dbReference>
<protein>
    <submittedName>
        <fullName evidence="6 7">Uncharacterized protein LOC111109873</fullName>
    </submittedName>
</protein>
<keyword evidence="3" id="KW-0472">Membrane</keyword>
<feature type="disulfide bond" evidence="1">
    <location>
        <begin position="21"/>
        <end position="39"/>
    </location>
</feature>
<organism evidence="5 6">
    <name type="scientific">Crassostrea virginica</name>
    <name type="common">Eastern oyster</name>
    <dbReference type="NCBI Taxonomy" id="6565"/>
    <lineage>
        <taxon>Eukaryota</taxon>
        <taxon>Metazoa</taxon>
        <taxon>Spiralia</taxon>
        <taxon>Lophotrochozoa</taxon>
        <taxon>Mollusca</taxon>
        <taxon>Bivalvia</taxon>
        <taxon>Autobranchia</taxon>
        <taxon>Pteriomorphia</taxon>
        <taxon>Ostreida</taxon>
        <taxon>Ostreoidea</taxon>
        <taxon>Ostreidae</taxon>
        <taxon>Crassostrea</taxon>
    </lineage>
</organism>
<dbReference type="PROSITE" id="PS00652">
    <property type="entry name" value="TNFR_NGFR_1"/>
    <property type="match status" value="1"/>
</dbReference>
<dbReference type="OrthoDB" id="6187627at2759"/>
<reference evidence="5" key="1">
    <citation type="submission" date="2024-06" db="UniProtKB">
        <authorList>
            <consortium name="RefSeq"/>
        </authorList>
    </citation>
    <scope>NUCLEOTIDE SEQUENCE [LARGE SCALE GENOMIC DNA]</scope>
</reference>
<feature type="disulfide bond" evidence="1">
    <location>
        <begin position="18"/>
        <end position="31"/>
    </location>
</feature>
<dbReference type="RefSeq" id="XP_022301847.1">
    <property type="nucleotide sequence ID" value="XM_022446139.1"/>
</dbReference>
<feature type="region of interest" description="Disordered" evidence="2">
    <location>
        <begin position="130"/>
        <end position="155"/>
    </location>
</feature>